<name>A0A9J5ZMB0_SOLCO</name>
<dbReference type="GO" id="GO:0000287">
    <property type="term" value="F:magnesium ion binding"/>
    <property type="evidence" value="ECO:0007669"/>
    <property type="project" value="UniProtKB-UniRule"/>
</dbReference>
<comment type="pathway">
    <text evidence="1 4">Pyrimidine metabolism; dUMP biosynthesis; dUMP from dCTP (dUTP route): step 2/2.</text>
</comment>
<evidence type="ECO:0000313" key="6">
    <source>
        <dbReference type="EMBL" id="KAG5613289.1"/>
    </source>
</evidence>
<dbReference type="GO" id="GO:0004170">
    <property type="term" value="F:dUTP diphosphatase activity"/>
    <property type="evidence" value="ECO:0007669"/>
    <property type="project" value="UniProtKB-UniRule"/>
</dbReference>
<accession>A0A9J5ZMB0</accession>
<evidence type="ECO:0000313" key="7">
    <source>
        <dbReference type="Proteomes" id="UP000824120"/>
    </source>
</evidence>
<dbReference type="CDD" id="cd07557">
    <property type="entry name" value="trimeric_dUTPase"/>
    <property type="match status" value="1"/>
</dbReference>
<comment type="similarity">
    <text evidence="4">Belongs to the dUTPase family.</text>
</comment>
<comment type="cofactor">
    <cofactor evidence="4">
        <name>Mg(2+)</name>
        <dbReference type="ChEBI" id="CHEBI:18420"/>
    </cofactor>
</comment>
<sequence length="179" mass="19946">MAEEKKLTKFAVQNGSVDICEVIKSYIPFLNVRRLSEKATLPKRMFPHSAAYDLFSARDVMVPARGKAKIATDLSIDLPPGTYGRVAARSSLSWHHSIDVGGGVVDLDKNPVFVILFNHSDVEFEVKVGDNIAQLVIELHAIPEIVELFVCVCYAVVMFIVQLSFSEADLERVLWVQLN</sequence>
<keyword evidence="3 4" id="KW-0546">Nucleotide metabolism</keyword>
<proteinExistence type="inferred from homology"/>
<evidence type="ECO:0000256" key="4">
    <source>
        <dbReference type="RuleBase" id="RU367024"/>
    </source>
</evidence>
<dbReference type="InterPro" id="IPR008181">
    <property type="entry name" value="dUTPase"/>
</dbReference>
<gene>
    <name evidence="6" type="ORF">H5410_024570</name>
</gene>
<evidence type="ECO:0000256" key="1">
    <source>
        <dbReference type="ARBA" id="ARBA00005142"/>
    </source>
</evidence>
<dbReference type="OrthoDB" id="10261072at2759"/>
<dbReference type="AlphaFoldDB" id="A0A9J5ZMB0"/>
<dbReference type="SUPFAM" id="SSF51283">
    <property type="entry name" value="dUTPase-like"/>
    <property type="match status" value="1"/>
</dbReference>
<dbReference type="Gene3D" id="2.70.40.10">
    <property type="match status" value="1"/>
</dbReference>
<comment type="caution">
    <text evidence="6">The sequence shown here is derived from an EMBL/GenBank/DDBJ whole genome shotgun (WGS) entry which is preliminary data.</text>
</comment>
<dbReference type="InterPro" id="IPR033704">
    <property type="entry name" value="dUTPase_trimeric"/>
</dbReference>
<keyword evidence="4" id="KW-0479">Metal-binding</keyword>
<reference evidence="6 7" key="1">
    <citation type="submission" date="2020-09" db="EMBL/GenBank/DDBJ databases">
        <title>De no assembly of potato wild relative species, Solanum commersonii.</title>
        <authorList>
            <person name="Cho K."/>
        </authorList>
    </citation>
    <scope>NUCLEOTIDE SEQUENCE [LARGE SCALE GENOMIC DNA]</scope>
    <source>
        <strain evidence="6">LZ3.2</strain>
        <tissue evidence="6">Leaf</tissue>
    </source>
</reference>
<dbReference type="Pfam" id="PF00692">
    <property type="entry name" value="dUTPase"/>
    <property type="match status" value="1"/>
</dbReference>
<keyword evidence="2 4" id="KW-0378">Hydrolase</keyword>
<evidence type="ECO:0000259" key="5">
    <source>
        <dbReference type="Pfam" id="PF00692"/>
    </source>
</evidence>
<dbReference type="GO" id="GO:0006226">
    <property type="term" value="P:dUMP biosynthetic process"/>
    <property type="evidence" value="ECO:0007669"/>
    <property type="project" value="UniProtKB-UniRule"/>
</dbReference>
<evidence type="ECO:0000256" key="2">
    <source>
        <dbReference type="ARBA" id="ARBA00022801"/>
    </source>
</evidence>
<dbReference type="GO" id="GO:0046081">
    <property type="term" value="P:dUTP catabolic process"/>
    <property type="evidence" value="ECO:0007669"/>
    <property type="project" value="UniProtKB-UniRule"/>
</dbReference>
<comment type="function">
    <text evidence="4">Involved in nucleotide metabolism via production of dUMP, the immediate precursor of thymidine nucleotides, and decreases the intracellular concentration of dUTP so that uracil cannot be incorporated into DNA.</text>
</comment>
<evidence type="ECO:0000256" key="3">
    <source>
        <dbReference type="ARBA" id="ARBA00023080"/>
    </source>
</evidence>
<feature type="domain" description="dUTPase-like" evidence="5">
    <location>
        <begin position="38"/>
        <end position="145"/>
    </location>
</feature>
<dbReference type="PANTHER" id="PTHR11241">
    <property type="entry name" value="DEOXYURIDINE 5'-TRIPHOSPHATE NUCLEOTIDOHYDROLASE"/>
    <property type="match status" value="1"/>
</dbReference>
<keyword evidence="7" id="KW-1185">Reference proteome</keyword>
<dbReference type="Proteomes" id="UP000824120">
    <property type="component" value="Chromosome 4"/>
</dbReference>
<dbReference type="PANTHER" id="PTHR11241:SF10">
    <property type="entry name" value="DEOXYURIDINE 5'-TRIPHOSPHATE NUCLEOTIDOHYDROLASE"/>
    <property type="match status" value="1"/>
</dbReference>
<comment type="catalytic activity">
    <reaction evidence="4">
        <text>dUTP + H2O = dUMP + diphosphate + H(+)</text>
        <dbReference type="Rhea" id="RHEA:10248"/>
        <dbReference type="ChEBI" id="CHEBI:15377"/>
        <dbReference type="ChEBI" id="CHEBI:15378"/>
        <dbReference type="ChEBI" id="CHEBI:33019"/>
        <dbReference type="ChEBI" id="CHEBI:61555"/>
        <dbReference type="ChEBI" id="CHEBI:246422"/>
        <dbReference type="EC" id="3.6.1.23"/>
    </reaction>
</comment>
<keyword evidence="4" id="KW-0460">Magnesium</keyword>
<organism evidence="6 7">
    <name type="scientific">Solanum commersonii</name>
    <name type="common">Commerson's wild potato</name>
    <name type="synonym">Commerson's nightshade</name>
    <dbReference type="NCBI Taxonomy" id="4109"/>
    <lineage>
        <taxon>Eukaryota</taxon>
        <taxon>Viridiplantae</taxon>
        <taxon>Streptophyta</taxon>
        <taxon>Embryophyta</taxon>
        <taxon>Tracheophyta</taxon>
        <taxon>Spermatophyta</taxon>
        <taxon>Magnoliopsida</taxon>
        <taxon>eudicotyledons</taxon>
        <taxon>Gunneridae</taxon>
        <taxon>Pentapetalae</taxon>
        <taxon>asterids</taxon>
        <taxon>lamiids</taxon>
        <taxon>Solanales</taxon>
        <taxon>Solanaceae</taxon>
        <taxon>Solanoideae</taxon>
        <taxon>Solaneae</taxon>
        <taxon>Solanum</taxon>
    </lineage>
</organism>
<dbReference type="InterPro" id="IPR029054">
    <property type="entry name" value="dUTPase-like"/>
</dbReference>
<dbReference type="InterPro" id="IPR036157">
    <property type="entry name" value="dUTPase-like_sf"/>
</dbReference>
<dbReference type="EMBL" id="JACXVP010000004">
    <property type="protein sequence ID" value="KAG5613289.1"/>
    <property type="molecule type" value="Genomic_DNA"/>
</dbReference>
<protein>
    <recommendedName>
        <fullName evidence="4">Deoxyuridine 5'-triphosphate nucleotidohydrolase</fullName>
        <shortName evidence="4">dUTPase</shortName>
        <ecNumber evidence="4">3.6.1.23</ecNumber>
    </recommendedName>
    <alternativeName>
        <fullName evidence="4">dUTP pyrophosphatase</fullName>
    </alternativeName>
</protein>
<dbReference type="EC" id="3.6.1.23" evidence="4"/>